<name>A0A3G3M5S0_9CAUD</name>
<sequence>MENYNLFSTPLWMEFVNIDNSKLIKQIHEFQNTHESVSISNEGGYQSPEFHCQELLDVVQQITPRLENKPLSNFSLYSWININGKGHHNRRHTHISTNIFLSGIYYVKVPQNSGRVRFYDPRGALIQSMPDHSYFNNGTEYVFIEPQEGMIMFFPSWLEHDVEPSKSDEDRISIAFNVSCATE</sequence>
<dbReference type="GeneID" id="55007202"/>
<evidence type="ECO:0000313" key="2">
    <source>
        <dbReference type="Proteomes" id="UP000281181"/>
    </source>
</evidence>
<evidence type="ECO:0008006" key="3">
    <source>
        <dbReference type="Google" id="ProtNLM"/>
    </source>
</evidence>
<evidence type="ECO:0000313" key="1">
    <source>
        <dbReference type="EMBL" id="AYR01783.1"/>
    </source>
</evidence>
<protein>
    <recommendedName>
        <fullName evidence="3">2OG-Fe(II) oxygenase</fullName>
    </recommendedName>
</protein>
<dbReference type="InterPro" id="IPR012668">
    <property type="entry name" value="CHP02466"/>
</dbReference>
<dbReference type="EMBL" id="MH920639">
    <property type="protein sequence ID" value="AYR01783.1"/>
    <property type="molecule type" value="Genomic_DNA"/>
</dbReference>
<dbReference type="Proteomes" id="UP000281181">
    <property type="component" value="Segment"/>
</dbReference>
<dbReference type="SUPFAM" id="SSF51197">
    <property type="entry name" value="Clavaminate synthase-like"/>
    <property type="match status" value="1"/>
</dbReference>
<dbReference type="KEGG" id="vg:55007202"/>
<organism evidence="1 2">
    <name type="scientific">Synechococcus phage S-P4</name>
    <dbReference type="NCBI Taxonomy" id="2484640"/>
    <lineage>
        <taxon>Viruses</taxon>
        <taxon>Duplodnaviria</taxon>
        <taxon>Heunggongvirae</taxon>
        <taxon>Uroviricota</taxon>
        <taxon>Caudoviricetes</taxon>
        <taxon>Pantevenvirales</taxon>
        <taxon>Kyanoviridae</taxon>
        <taxon>Leucotheavirus</taxon>
        <taxon>Leucotheavirus sp4</taxon>
    </lineage>
</organism>
<keyword evidence="2" id="KW-1185">Reference proteome</keyword>
<dbReference type="NCBIfam" id="TIGR02466">
    <property type="entry name" value="TIGR02466 family protein"/>
    <property type="match status" value="1"/>
</dbReference>
<dbReference type="Gene3D" id="2.60.120.620">
    <property type="entry name" value="q2cbj1_9rhob like domain"/>
    <property type="match status" value="1"/>
</dbReference>
<accession>A0A3G3M5S0</accession>
<dbReference type="Pfam" id="PF13759">
    <property type="entry name" value="2OG-FeII_Oxy_5"/>
    <property type="match status" value="1"/>
</dbReference>
<proteinExistence type="predicted"/>
<dbReference type="RefSeq" id="YP_009815968.1">
    <property type="nucleotide sequence ID" value="NC_048102.1"/>
</dbReference>
<reference evidence="1 2" key="1">
    <citation type="submission" date="2018-09" db="EMBL/GenBank/DDBJ databases">
        <authorList>
            <person name="You S."/>
        </authorList>
    </citation>
    <scope>NUCLEOTIDE SEQUENCE [LARGE SCALE GENOMIC DNA]</scope>
</reference>